<dbReference type="AlphaFoldDB" id="A0A7S4M6R5"/>
<evidence type="ECO:0008006" key="3">
    <source>
        <dbReference type="Google" id="ProtNLM"/>
    </source>
</evidence>
<name>A0A7S4M6R5_9STRA</name>
<proteinExistence type="predicted"/>
<feature type="region of interest" description="Disordered" evidence="1">
    <location>
        <begin position="1"/>
        <end position="26"/>
    </location>
</feature>
<evidence type="ECO:0000256" key="1">
    <source>
        <dbReference type="SAM" id="MobiDB-lite"/>
    </source>
</evidence>
<gene>
    <name evidence="2" type="ORF">OAUR00152_LOCUS2226</name>
</gene>
<sequence length="375" mass="41790">MGVGVSTRGADAGDHYGRRPIRSGPPHRLGFLRRRSDCSPSPPLPPFAFSSLGVLSDEILVEVLAFVGDGPLEYSRGDGDAQKPSCNATLTHVLPLVCKQFRHLIHSSDVLWSAALLRLFQSNPQAWEEGVTSILTGSTSSRSRGFGNLLLSPPWALGGNDSPLWKFRIRFQGRSLSMMTEEELRQYVSLLCQVIVYRYCEKNVNGHVNVGETLKEEANADDAVAPAETSVAKRTYVHLVREWMPRKLSLLHLPMHTVKIGQALRIDAFGPLYTPLVKDIMKGRSKQEQRGAVPLGSPRPEFVLSPSRSVPYEGMHALLVEVRRCHLNSFRQGDLEIRPTSRVKIIQIRERDSEEGVVDVLFRPSPELQNNNISN</sequence>
<reference evidence="2" key="1">
    <citation type="submission" date="2021-01" db="EMBL/GenBank/DDBJ databases">
        <authorList>
            <person name="Corre E."/>
            <person name="Pelletier E."/>
            <person name="Niang G."/>
            <person name="Scheremetjew M."/>
            <person name="Finn R."/>
            <person name="Kale V."/>
            <person name="Holt S."/>
            <person name="Cochrane G."/>
            <person name="Meng A."/>
            <person name="Brown T."/>
            <person name="Cohen L."/>
        </authorList>
    </citation>
    <scope>NUCLEOTIDE SEQUENCE</scope>
    <source>
        <strain evidence="2">Isolate 1302-5</strain>
    </source>
</reference>
<evidence type="ECO:0000313" key="2">
    <source>
        <dbReference type="EMBL" id="CAE2204846.1"/>
    </source>
</evidence>
<protein>
    <recommendedName>
        <fullName evidence="3">F-box domain-containing protein</fullName>
    </recommendedName>
</protein>
<organism evidence="2">
    <name type="scientific">Odontella aurita</name>
    <dbReference type="NCBI Taxonomy" id="265563"/>
    <lineage>
        <taxon>Eukaryota</taxon>
        <taxon>Sar</taxon>
        <taxon>Stramenopiles</taxon>
        <taxon>Ochrophyta</taxon>
        <taxon>Bacillariophyta</taxon>
        <taxon>Mediophyceae</taxon>
        <taxon>Biddulphiophycidae</taxon>
        <taxon>Eupodiscales</taxon>
        <taxon>Odontellaceae</taxon>
        <taxon>Odontella</taxon>
    </lineage>
</organism>
<accession>A0A7S4M6R5</accession>
<dbReference type="EMBL" id="HBKQ01003267">
    <property type="protein sequence ID" value="CAE2204846.1"/>
    <property type="molecule type" value="Transcribed_RNA"/>
</dbReference>